<feature type="compositionally biased region" description="Polar residues" evidence="1">
    <location>
        <begin position="174"/>
        <end position="192"/>
    </location>
</feature>
<protein>
    <submittedName>
        <fullName evidence="3">Uncharacterized protein C22orf15</fullName>
    </submittedName>
</protein>
<dbReference type="CTD" id="108705141"/>
<accession>A0A8J1LZA1</accession>
<dbReference type="AlphaFoldDB" id="A0A8J1LZA1"/>
<dbReference type="PANTHER" id="PTHR33887:SF1">
    <property type="entry name" value="GENE 867-RELATED"/>
    <property type="match status" value="1"/>
</dbReference>
<keyword evidence="2" id="KW-1185">Reference proteome</keyword>
<evidence type="ECO:0000256" key="1">
    <source>
        <dbReference type="SAM" id="MobiDB-lite"/>
    </source>
</evidence>
<dbReference type="OrthoDB" id="2109241at2759"/>
<organism evidence="2 3">
    <name type="scientific">Xenopus laevis</name>
    <name type="common">African clawed frog</name>
    <dbReference type="NCBI Taxonomy" id="8355"/>
    <lineage>
        <taxon>Eukaryota</taxon>
        <taxon>Metazoa</taxon>
        <taxon>Chordata</taxon>
        <taxon>Craniata</taxon>
        <taxon>Vertebrata</taxon>
        <taxon>Euteleostomi</taxon>
        <taxon>Amphibia</taxon>
        <taxon>Batrachia</taxon>
        <taxon>Anura</taxon>
        <taxon>Pipoidea</taxon>
        <taxon>Pipidae</taxon>
        <taxon>Xenopodinae</taxon>
        <taxon>Xenopus</taxon>
        <taxon>Xenopus</taxon>
    </lineage>
</organism>
<dbReference type="PANTHER" id="PTHR33887">
    <property type="entry name" value="PB1 DOMAIN-CONTAINING PROTEIN"/>
    <property type="match status" value="1"/>
</dbReference>
<dbReference type="InterPro" id="IPR039471">
    <property type="entry name" value="CXorf65-like"/>
</dbReference>
<dbReference type="Pfam" id="PF15874">
    <property type="entry name" value="Il2rg"/>
    <property type="match status" value="1"/>
</dbReference>
<gene>
    <name evidence="3" type="primary">c22orf15.S</name>
</gene>
<dbReference type="RefSeq" id="XP_041434823.1">
    <property type="nucleotide sequence ID" value="XM_041578889.1"/>
</dbReference>
<dbReference type="Proteomes" id="UP000186698">
    <property type="component" value="Chromosome 1S"/>
</dbReference>
<dbReference type="GeneID" id="108705141"/>
<evidence type="ECO:0000313" key="3">
    <source>
        <dbReference type="RefSeq" id="XP_041434823.1"/>
    </source>
</evidence>
<dbReference type="KEGG" id="xla:108705141"/>
<sequence>MAMHRSSIRAALNPDKVVSNKKQDITQQPVAKHWAEAKHSPASFRCMPIEQVPKRIILNPNSKVVNLVESLREKCQCGPEVSLDLLDESGNLVNLSDLEGSQDIATNYLRERQCYVLVNTIRGDGSEPVRYESMLENLWKRHPELAERLQKLSRPNMRGRNSVFKKSRPAKETIPSTSTKSRTVSQQKSRLS</sequence>
<evidence type="ECO:0000313" key="2">
    <source>
        <dbReference type="Proteomes" id="UP000186698"/>
    </source>
</evidence>
<reference evidence="3" key="1">
    <citation type="submission" date="2025-08" db="UniProtKB">
        <authorList>
            <consortium name="RefSeq"/>
        </authorList>
    </citation>
    <scope>IDENTIFICATION</scope>
    <source>
        <strain evidence="3">J_2021</strain>
        <tissue evidence="3">Erythrocytes</tissue>
    </source>
</reference>
<feature type="region of interest" description="Disordered" evidence="1">
    <location>
        <begin position="152"/>
        <end position="192"/>
    </location>
</feature>
<proteinExistence type="predicted"/>
<name>A0A8J1LZA1_XENLA</name>